<feature type="transmembrane region" description="Helical" evidence="4">
    <location>
        <begin position="140"/>
        <end position="157"/>
    </location>
</feature>
<feature type="transmembrane region" description="Helical" evidence="4">
    <location>
        <begin position="177"/>
        <end position="199"/>
    </location>
</feature>
<keyword evidence="1" id="KW-0805">Transcription regulation</keyword>
<dbReference type="AlphaFoldDB" id="A0A9X3YPN0"/>
<comment type="caution">
    <text evidence="6">The sequence shown here is derived from an EMBL/GenBank/DDBJ whole genome shotgun (WGS) entry which is preliminary data.</text>
</comment>
<feature type="transmembrane region" description="Helical" evidence="4">
    <location>
        <begin position="97"/>
        <end position="120"/>
    </location>
</feature>
<dbReference type="Gene3D" id="1.10.10.60">
    <property type="entry name" value="Homeodomain-like"/>
    <property type="match status" value="2"/>
</dbReference>
<dbReference type="PROSITE" id="PS01124">
    <property type="entry name" value="HTH_ARAC_FAMILY_2"/>
    <property type="match status" value="1"/>
</dbReference>
<proteinExistence type="predicted"/>
<feature type="transmembrane region" description="Helical" evidence="4">
    <location>
        <begin position="65"/>
        <end position="85"/>
    </location>
</feature>
<organism evidence="6 7">
    <name type="scientific">Tahibacter soli</name>
    <dbReference type="NCBI Taxonomy" id="2983605"/>
    <lineage>
        <taxon>Bacteria</taxon>
        <taxon>Pseudomonadati</taxon>
        <taxon>Pseudomonadota</taxon>
        <taxon>Gammaproteobacteria</taxon>
        <taxon>Lysobacterales</taxon>
        <taxon>Rhodanobacteraceae</taxon>
        <taxon>Tahibacter</taxon>
    </lineage>
</organism>
<dbReference type="EMBL" id="JAOVZO020000020">
    <property type="protein sequence ID" value="MDC8015664.1"/>
    <property type="molecule type" value="Genomic_DNA"/>
</dbReference>
<keyword evidence="7" id="KW-1185">Reference proteome</keyword>
<dbReference type="PANTHER" id="PTHR43280">
    <property type="entry name" value="ARAC-FAMILY TRANSCRIPTIONAL REGULATOR"/>
    <property type="match status" value="1"/>
</dbReference>
<dbReference type="InterPro" id="IPR009057">
    <property type="entry name" value="Homeodomain-like_sf"/>
</dbReference>
<dbReference type="InterPro" id="IPR020449">
    <property type="entry name" value="Tscrpt_reg_AraC-type_HTH"/>
</dbReference>
<keyword evidence="2" id="KW-0238">DNA-binding</keyword>
<accession>A0A9X3YPN0</accession>
<dbReference type="PANTHER" id="PTHR43280:SF28">
    <property type="entry name" value="HTH-TYPE TRANSCRIPTIONAL ACTIVATOR RHAS"/>
    <property type="match status" value="1"/>
</dbReference>
<evidence type="ECO:0000259" key="5">
    <source>
        <dbReference type="PROSITE" id="PS01124"/>
    </source>
</evidence>
<dbReference type="SUPFAM" id="SSF46689">
    <property type="entry name" value="Homeodomain-like"/>
    <property type="match status" value="1"/>
</dbReference>
<dbReference type="PRINTS" id="PR00032">
    <property type="entry name" value="HTHARAC"/>
</dbReference>
<evidence type="ECO:0000313" key="7">
    <source>
        <dbReference type="Proteomes" id="UP001139971"/>
    </source>
</evidence>
<dbReference type="InterPro" id="IPR018062">
    <property type="entry name" value="HTH_AraC-typ_CS"/>
</dbReference>
<dbReference type="GO" id="GO:0003700">
    <property type="term" value="F:DNA-binding transcription factor activity"/>
    <property type="evidence" value="ECO:0007669"/>
    <property type="project" value="InterPro"/>
</dbReference>
<feature type="transmembrane region" description="Helical" evidence="4">
    <location>
        <begin position="6"/>
        <end position="26"/>
    </location>
</feature>
<dbReference type="PROSITE" id="PS00041">
    <property type="entry name" value="HTH_ARAC_FAMILY_1"/>
    <property type="match status" value="1"/>
</dbReference>
<keyword evidence="4" id="KW-0472">Membrane</keyword>
<sequence>MIKIGVWSLLLLLASAHGLVVAGLLARAPRNRVANRCLALLLVAVVLLITPYTIGYAGFYDAYPWLSFAPLRWTLAFGPLMYGYVRYLGAAQAAPGWWRHFIPVLVQGAYYTAVFTLSTADKSQWDDDIHVPIVDKIEKLALDVSLIAYWIAAWRHARTYQRWLVDNSAAREDFHLFWLRGFLGAMALVTVALIVHQGFEVTIGLSYFDDFPLYVGLALLVYYLGIEGWRHAGVTYPPMRAPEPAVREPAADHAAADKAPAHDWAALGRRWAGRVAAEGWWRESDLDLADLARRLGTNTQYLSRALNEGLGERYSDFINRQRVEAAQGLLAGDGDILAIALAVGFGSKASFNRAFRAHAGGTPSEYRQKLAAARRNA</sequence>
<protein>
    <submittedName>
        <fullName evidence="6">AraC family transcriptional regulator</fullName>
    </submittedName>
</protein>
<feature type="transmembrane region" description="Helical" evidence="4">
    <location>
        <begin position="211"/>
        <end position="229"/>
    </location>
</feature>
<dbReference type="Proteomes" id="UP001139971">
    <property type="component" value="Unassembled WGS sequence"/>
</dbReference>
<evidence type="ECO:0000256" key="1">
    <source>
        <dbReference type="ARBA" id="ARBA00023015"/>
    </source>
</evidence>
<evidence type="ECO:0000313" key="6">
    <source>
        <dbReference type="EMBL" id="MDC8015664.1"/>
    </source>
</evidence>
<dbReference type="GO" id="GO:0043565">
    <property type="term" value="F:sequence-specific DNA binding"/>
    <property type="evidence" value="ECO:0007669"/>
    <property type="project" value="InterPro"/>
</dbReference>
<evidence type="ECO:0000256" key="2">
    <source>
        <dbReference type="ARBA" id="ARBA00023125"/>
    </source>
</evidence>
<dbReference type="SMART" id="SM00342">
    <property type="entry name" value="HTH_ARAC"/>
    <property type="match status" value="1"/>
</dbReference>
<reference evidence="6" key="1">
    <citation type="submission" date="2023-02" db="EMBL/GenBank/DDBJ databases">
        <title>Tahibacter soli sp. nov. isolated from soil.</title>
        <authorList>
            <person name="Baek J.H."/>
            <person name="Lee J.K."/>
            <person name="Choi D.G."/>
            <person name="Jeon C.O."/>
        </authorList>
    </citation>
    <scope>NUCLEOTIDE SEQUENCE</scope>
    <source>
        <strain evidence="6">BL</strain>
    </source>
</reference>
<keyword evidence="4" id="KW-1133">Transmembrane helix</keyword>
<dbReference type="Pfam" id="PF12833">
    <property type="entry name" value="HTH_18"/>
    <property type="match status" value="1"/>
</dbReference>
<gene>
    <name evidence="6" type="ORF">OD750_024320</name>
</gene>
<evidence type="ECO:0000256" key="4">
    <source>
        <dbReference type="SAM" id="Phobius"/>
    </source>
</evidence>
<keyword evidence="4" id="KW-0812">Transmembrane</keyword>
<evidence type="ECO:0000256" key="3">
    <source>
        <dbReference type="ARBA" id="ARBA00023163"/>
    </source>
</evidence>
<keyword evidence="3" id="KW-0804">Transcription</keyword>
<name>A0A9X3YPN0_9GAMM</name>
<dbReference type="InterPro" id="IPR018060">
    <property type="entry name" value="HTH_AraC"/>
</dbReference>
<feature type="domain" description="HTH araC/xylS-type" evidence="5">
    <location>
        <begin position="283"/>
        <end position="369"/>
    </location>
</feature>
<feature type="transmembrane region" description="Helical" evidence="4">
    <location>
        <begin position="38"/>
        <end position="59"/>
    </location>
</feature>